<feature type="compositionally biased region" description="Polar residues" evidence="1">
    <location>
        <begin position="519"/>
        <end position="528"/>
    </location>
</feature>
<protein>
    <submittedName>
        <fullName evidence="3">Uncharacterized protein</fullName>
    </submittedName>
</protein>
<name>A0AAN8Z232_9MAGN</name>
<feature type="region of interest" description="Disordered" evidence="1">
    <location>
        <begin position="505"/>
        <end position="528"/>
    </location>
</feature>
<feature type="transmembrane region" description="Helical" evidence="2">
    <location>
        <begin position="219"/>
        <end position="241"/>
    </location>
</feature>
<evidence type="ECO:0000313" key="3">
    <source>
        <dbReference type="EMBL" id="KAK6921647.1"/>
    </source>
</evidence>
<gene>
    <name evidence="3" type="ORF">RJ641_012154</name>
</gene>
<proteinExistence type="predicted"/>
<feature type="transmembrane region" description="Helical" evidence="2">
    <location>
        <begin position="248"/>
        <end position="270"/>
    </location>
</feature>
<organism evidence="3 4">
    <name type="scientific">Dillenia turbinata</name>
    <dbReference type="NCBI Taxonomy" id="194707"/>
    <lineage>
        <taxon>Eukaryota</taxon>
        <taxon>Viridiplantae</taxon>
        <taxon>Streptophyta</taxon>
        <taxon>Embryophyta</taxon>
        <taxon>Tracheophyta</taxon>
        <taxon>Spermatophyta</taxon>
        <taxon>Magnoliopsida</taxon>
        <taxon>eudicotyledons</taxon>
        <taxon>Gunneridae</taxon>
        <taxon>Pentapetalae</taxon>
        <taxon>Dilleniales</taxon>
        <taxon>Dilleniaceae</taxon>
        <taxon>Dillenia</taxon>
    </lineage>
</organism>
<feature type="transmembrane region" description="Helical" evidence="2">
    <location>
        <begin position="107"/>
        <end position="129"/>
    </location>
</feature>
<dbReference type="Gene3D" id="1.20.1270.90">
    <property type="entry name" value="AF1782-like"/>
    <property type="match status" value="1"/>
</dbReference>
<evidence type="ECO:0000313" key="4">
    <source>
        <dbReference type="Proteomes" id="UP001370490"/>
    </source>
</evidence>
<feature type="transmembrane region" description="Helical" evidence="2">
    <location>
        <begin position="452"/>
        <end position="477"/>
    </location>
</feature>
<comment type="caution">
    <text evidence="3">The sequence shown here is derived from an EMBL/GenBank/DDBJ whole genome shotgun (WGS) entry which is preliminary data.</text>
</comment>
<dbReference type="PANTHER" id="PTHR31414:SF16">
    <property type="entry name" value="TRANSMEMBRANE PROTEIN"/>
    <property type="match status" value="1"/>
</dbReference>
<sequence>EENFGKWKNGVLEGIEAPAPGPDGEHTTLVLAAKRTNRPDILRGFKRYRGGWDITNRHYWASVGFTGAAAFILAILWFVSFGLALVVHHFCGWRIDIKDKGSNRSKWICLAMLILFTCAAAVGCILLSVGQDEFYGESVDTLNYVVNQSDYTAETLRNVTEYLNLAKHINIAQVNLPQNIMDEIDKLNADLNNAANTLTEKTTENSAKIRKVFNAVRSALITVAVVMLLLVLLGLVLSVLGHQHAIHIFIISGWLLVAMTIILCGVFVILNSAISDTCTAMEEWVDNPQAETALSDILPCVDERTTNRTLVQSKQVITSIVVVVNQVIYSVVDANPSQGDPNYYNQSGPQMLPLCYPFDAQLQEAQCGSWEVSTANASEVWKNYTCTISESGQCTSVGRVTPTMYQQLATAVIISYALQRYTPLFLSFQDCNFVRETFKEITSQYCPPLKRYLQMIDAGLGLISGGIMLCLLLWLIYANRPQREEVLAKLSLPIKFRRKSSTNCNGSYTSNNSEEKAIQISSTSRNPE</sequence>
<dbReference type="EMBL" id="JBAMMX010000019">
    <property type="protein sequence ID" value="KAK6921647.1"/>
    <property type="molecule type" value="Genomic_DNA"/>
</dbReference>
<keyword evidence="4" id="KW-1185">Reference proteome</keyword>
<evidence type="ECO:0000256" key="1">
    <source>
        <dbReference type="SAM" id="MobiDB-lite"/>
    </source>
</evidence>
<reference evidence="3 4" key="1">
    <citation type="submission" date="2023-12" db="EMBL/GenBank/DDBJ databases">
        <title>A high-quality genome assembly for Dillenia turbinata (Dilleniales).</title>
        <authorList>
            <person name="Chanderbali A."/>
        </authorList>
    </citation>
    <scope>NUCLEOTIDE SEQUENCE [LARGE SCALE GENOMIC DNA]</scope>
    <source>
        <strain evidence="3">LSX21</strain>
        <tissue evidence="3">Leaf</tissue>
    </source>
</reference>
<dbReference type="GO" id="GO:0016020">
    <property type="term" value="C:membrane"/>
    <property type="evidence" value="ECO:0007669"/>
    <property type="project" value="TreeGrafter"/>
</dbReference>
<dbReference type="Proteomes" id="UP001370490">
    <property type="component" value="Unassembled WGS sequence"/>
</dbReference>
<accession>A0AAN8Z232</accession>
<dbReference type="InterPro" id="IPR040283">
    <property type="entry name" value="DDB_G0292058-like"/>
</dbReference>
<feature type="non-terminal residue" evidence="3">
    <location>
        <position position="1"/>
    </location>
</feature>
<dbReference type="PANTHER" id="PTHR31414">
    <property type="entry name" value="TRANSMEMBRANE PROTEIN DDB_G0292058"/>
    <property type="match status" value="1"/>
</dbReference>
<dbReference type="AlphaFoldDB" id="A0AAN8Z232"/>
<keyword evidence="2" id="KW-1133">Transmembrane helix</keyword>
<keyword evidence="2" id="KW-0472">Membrane</keyword>
<feature type="transmembrane region" description="Helical" evidence="2">
    <location>
        <begin position="59"/>
        <end position="86"/>
    </location>
</feature>
<evidence type="ECO:0000256" key="2">
    <source>
        <dbReference type="SAM" id="Phobius"/>
    </source>
</evidence>
<keyword evidence="2" id="KW-0812">Transmembrane</keyword>